<dbReference type="PANTHER" id="PTHR20992:SF9">
    <property type="entry name" value="AT15442P-RELATED"/>
    <property type="match status" value="1"/>
</dbReference>
<evidence type="ECO:0008006" key="4">
    <source>
        <dbReference type="Google" id="ProtNLM"/>
    </source>
</evidence>
<feature type="transmembrane region" description="Helical" evidence="1">
    <location>
        <begin position="216"/>
        <end position="239"/>
    </location>
</feature>
<proteinExistence type="predicted"/>
<dbReference type="OrthoDB" id="205168at2157"/>
<dbReference type="Proteomes" id="UP000011566">
    <property type="component" value="Unassembled WGS sequence"/>
</dbReference>
<feature type="transmembrane region" description="Helical" evidence="1">
    <location>
        <begin position="275"/>
        <end position="300"/>
    </location>
</feature>
<keyword evidence="3" id="KW-1185">Reference proteome</keyword>
<sequence>MRLVEVITMSRSTRETVLDVLDDNDLDYTVSDRTDDPETSATVSFPVPANAVEPIQTELANLDLGADMYTVVVEPETVTSERLGPSDDRFEQVEGLGHQGISRGELHSKAADLIPDPAIYSLLTAVSAVVATGGVMLESVSVLVGAMVIAPLIGPPMATSVATVIDDQKLFVRSLKFQALGAAVAVASAVGFALVVKTTHLVPTGIDLEAVLGLSNYTASSFLLVVVALSAGFAGAISLSTSANIGLVGVMIAAAMIPPLGVVGVGIAWGRPTAVVGSMAVVLLNVLSINLAAIICLWYLGYHPRSWSELRKARSTMLRRAVVLAAAVVALVTFLAHLASGSLADLIAVVPDP</sequence>
<dbReference type="InterPro" id="IPR005240">
    <property type="entry name" value="DUF389"/>
</dbReference>
<evidence type="ECO:0000313" key="3">
    <source>
        <dbReference type="Proteomes" id="UP000011566"/>
    </source>
</evidence>
<accession>M0M625</accession>
<protein>
    <recommendedName>
        <fullName evidence="4">TIGR00341 family protein</fullName>
    </recommendedName>
</protein>
<feature type="transmembrane region" description="Helical" evidence="1">
    <location>
        <begin position="177"/>
        <end position="196"/>
    </location>
</feature>
<gene>
    <name evidence="2" type="ORF">C447_02467</name>
</gene>
<keyword evidence="1" id="KW-0812">Transmembrane</keyword>
<name>M0M625_9EURY</name>
<reference evidence="2 3" key="1">
    <citation type="journal article" date="2014" name="PLoS Genet.">
        <title>Phylogenetically driven sequencing of extremely halophilic archaea reveals strategies for static and dynamic osmo-response.</title>
        <authorList>
            <person name="Becker E.A."/>
            <person name="Seitzer P.M."/>
            <person name="Tritt A."/>
            <person name="Larsen D."/>
            <person name="Krusor M."/>
            <person name="Yao A.I."/>
            <person name="Wu D."/>
            <person name="Madern D."/>
            <person name="Eisen J.A."/>
            <person name="Darling A.E."/>
            <person name="Facciotti M.T."/>
        </authorList>
    </citation>
    <scope>NUCLEOTIDE SEQUENCE [LARGE SCALE GENOMIC DNA]</scope>
    <source>
        <strain evidence="2 3">100A6</strain>
    </source>
</reference>
<dbReference type="PATRIC" id="fig|1132509.6.peg.580"/>
<feature type="transmembrane region" description="Helical" evidence="1">
    <location>
        <begin position="143"/>
        <end position="165"/>
    </location>
</feature>
<dbReference type="NCBIfam" id="TIGR00341">
    <property type="entry name" value="TIGR00341 family protein"/>
    <property type="match status" value="1"/>
</dbReference>
<dbReference type="Pfam" id="PF04087">
    <property type="entry name" value="DUF389"/>
    <property type="match status" value="1"/>
</dbReference>
<evidence type="ECO:0000313" key="2">
    <source>
        <dbReference type="EMBL" id="EMA41272.1"/>
    </source>
</evidence>
<feature type="transmembrane region" description="Helical" evidence="1">
    <location>
        <begin position="118"/>
        <end position="137"/>
    </location>
</feature>
<feature type="transmembrane region" description="Helical" evidence="1">
    <location>
        <begin position="321"/>
        <end position="344"/>
    </location>
</feature>
<dbReference type="PANTHER" id="PTHR20992">
    <property type="entry name" value="AT15442P-RELATED"/>
    <property type="match status" value="1"/>
</dbReference>
<keyword evidence="1" id="KW-0472">Membrane</keyword>
<organism evidence="2 3">
    <name type="scientific">Halococcus hamelinensis 100A6</name>
    <dbReference type="NCBI Taxonomy" id="1132509"/>
    <lineage>
        <taxon>Archaea</taxon>
        <taxon>Methanobacteriati</taxon>
        <taxon>Methanobacteriota</taxon>
        <taxon>Stenosarchaea group</taxon>
        <taxon>Halobacteria</taxon>
        <taxon>Halobacteriales</taxon>
        <taxon>Halococcaceae</taxon>
        <taxon>Halococcus</taxon>
    </lineage>
</organism>
<keyword evidence="1" id="KW-1133">Transmembrane helix</keyword>
<dbReference type="eggNOG" id="arCOG02264">
    <property type="taxonomic scope" value="Archaea"/>
</dbReference>
<dbReference type="AlphaFoldDB" id="M0M625"/>
<evidence type="ECO:0000256" key="1">
    <source>
        <dbReference type="SAM" id="Phobius"/>
    </source>
</evidence>
<dbReference type="EMBL" id="AOMB01000006">
    <property type="protein sequence ID" value="EMA41272.1"/>
    <property type="molecule type" value="Genomic_DNA"/>
</dbReference>
<comment type="caution">
    <text evidence="2">The sequence shown here is derived from an EMBL/GenBank/DDBJ whole genome shotgun (WGS) entry which is preliminary data.</text>
</comment>
<feature type="transmembrane region" description="Helical" evidence="1">
    <location>
        <begin position="246"/>
        <end position="269"/>
    </location>
</feature>